<evidence type="ECO:0000259" key="4">
    <source>
        <dbReference type="PROSITE" id="PS51228"/>
    </source>
</evidence>
<dbReference type="Pfam" id="PF00887">
    <property type="entry name" value="ACBP"/>
    <property type="match status" value="1"/>
</dbReference>
<feature type="compositionally biased region" description="Polar residues" evidence="3">
    <location>
        <begin position="7"/>
        <end position="23"/>
    </location>
</feature>
<comment type="similarity">
    <text evidence="1">Belongs to the ACBP family.</text>
</comment>
<dbReference type="InterPro" id="IPR014352">
    <property type="entry name" value="FERM/acyl-CoA-bd_prot_sf"/>
</dbReference>
<gene>
    <name evidence="5" type="primary">Necator_chrI.g1970</name>
    <name evidence="5" type="ORF">RB195_005844</name>
</gene>
<dbReference type="InterPro" id="IPR022408">
    <property type="entry name" value="Acyl-CoA-binding_prot_CS"/>
</dbReference>
<comment type="caution">
    <text evidence="5">The sequence shown here is derived from an EMBL/GenBank/DDBJ whole genome shotgun (WGS) entry which is preliminary data.</text>
</comment>
<dbReference type="PANTHER" id="PTHR23310">
    <property type="entry name" value="ACYL-COA-BINDING PROTEIN, ACBP"/>
    <property type="match status" value="1"/>
</dbReference>
<dbReference type="PROSITE" id="PS00880">
    <property type="entry name" value="ACB_1"/>
    <property type="match status" value="1"/>
</dbReference>
<feature type="domain" description="ACB" evidence="4">
    <location>
        <begin position="84"/>
        <end position="169"/>
    </location>
</feature>
<evidence type="ECO:0000256" key="2">
    <source>
        <dbReference type="ARBA" id="ARBA00023121"/>
    </source>
</evidence>
<proteinExistence type="inferred from homology"/>
<evidence type="ECO:0000313" key="5">
    <source>
        <dbReference type="EMBL" id="KAK6728454.1"/>
    </source>
</evidence>
<dbReference type="SUPFAM" id="SSF47027">
    <property type="entry name" value="Acyl-CoA binding protein"/>
    <property type="match status" value="1"/>
</dbReference>
<dbReference type="Proteomes" id="UP001303046">
    <property type="component" value="Unassembled WGS sequence"/>
</dbReference>
<name>A0ABR1BPV4_NECAM</name>
<keyword evidence="2" id="KW-0446">Lipid-binding</keyword>
<organism evidence="5 6">
    <name type="scientific">Necator americanus</name>
    <name type="common">Human hookworm</name>
    <dbReference type="NCBI Taxonomy" id="51031"/>
    <lineage>
        <taxon>Eukaryota</taxon>
        <taxon>Metazoa</taxon>
        <taxon>Ecdysozoa</taxon>
        <taxon>Nematoda</taxon>
        <taxon>Chromadorea</taxon>
        <taxon>Rhabditida</taxon>
        <taxon>Rhabditina</taxon>
        <taxon>Rhabditomorpha</taxon>
        <taxon>Strongyloidea</taxon>
        <taxon>Ancylostomatidae</taxon>
        <taxon>Bunostominae</taxon>
        <taxon>Necator</taxon>
    </lineage>
</organism>
<dbReference type="EMBL" id="JAVFWL010000001">
    <property type="protein sequence ID" value="KAK6728454.1"/>
    <property type="molecule type" value="Genomic_DNA"/>
</dbReference>
<sequence>MLRKNIAKQTFAKTQSRKNQSVSNVFSPVDERSAPFVQGRGKIVCVKQSKDLRHTRRAWRVASNQLDIVNECFGSVLYRNRKKMTLTFDDAATKVKTLKSSPSNDQLLELYALFKQGTVGDNTTDKPGMLDMKGKAKWSAWDSKKGMSQDAAKKAYVELVEKLIAAIGLA</sequence>
<dbReference type="PANTHER" id="PTHR23310:SF62">
    <property type="entry name" value="ACYL-COA BINDING PROTEIN 1, ISOFORM A"/>
    <property type="match status" value="1"/>
</dbReference>
<feature type="region of interest" description="Disordered" evidence="3">
    <location>
        <begin position="1"/>
        <end position="23"/>
    </location>
</feature>
<accession>A0ABR1BPV4</accession>
<dbReference type="PROSITE" id="PS51228">
    <property type="entry name" value="ACB_2"/>
    <property type="match status" value="1"/>
</dbReference>
<protein>
    <recommendedName>
        <fullName evidence="4">ACB domain-containing protein</fullName>
    </recommendedName>
</protein>
<keyword evidence="6" id="KW-1185">Reference proteome</keyword>
<dbReference type="InterPro" id="IPR035984">
    <property type="entry name" value="Acyl-CoA-binding_sf"/>
</dbReference>
<reference evidence="5 6" key="1">
    <citation type="submission" date="2023-08" db="EMBL/GenBank/DDBJ databases">
        <title>A Necator americanus chromosomal reference genome.</title>
        <authorList>
            <person name="Ilik V."/>
            <person name="Petrzelkova K.J."/>
            <person name="Pardy F."/>
            <person name="Fuh T."/>
            <person name="Niatou-Singa F.S."/>
            <person name="Gouil Q."/>
            <person name="Baker L."/>
            <person name="Ritchie M.E."/>
            <person name="Jex A.R."/>
            <person name="Gazzola D."/>
            <person name="Li H."/>
            <person name="Toshio Fujiwara R."/>
            <person name="Zhan B."/>
            <person name="Aroian R.V."/>
            <person name="Pafco B."/>
            <person name="Schwarz E.M."/>
        </authorList>
    </citation>
    <scope>NUCLEOTIDE SEQUENCE [LARGE SCALE GENOMIC DNA]</scope>
    <source>
        <strain evidence="5 6">Aroian</strain>
        <tissue evidence="5">Whole animal</tissue>
    </source>
</reference>
<dbReference type="PRINTS" id="PR00689">
    <property type="entry name" value="ACOABINDINGP"/>
</dbReference>
<dbReference type="InterPro" id="IPR000582">
    <property type="entry name" value="Acyl-CoA-binding_protein"/>
</dbReference>
<evidence type="ECO:0000256" key="3">
    <source>
        <dbReference type="SAM" id="MobiDB-lite"/>
    </source>
</evidence>
<evidence type="ECO:0000313" key="6">
    <source>
        <dbReference type="Proteomes" id="UP001303046"/>
    </source>
</evidence>
<dbReference type="CDD" id="cd00435">
    <property type="entry name" value="ACBP"/>
    <property type="match status" value="1"/>
</dbReference>
<dbReference type="Gene3D" id="1.20.80.10">
    <property type="match status" value="1"/>
</dbReference>
<evidence type="ECO:0000256" key="1">
    <source>
        <dbReference type="ARBA" id="ARBA00005567"/>
    </source>
</evidence>